<reference evidence="4 5" key="1">
    <citation type="submission" date="2020-04" db="EMBL/GenBank/DDBJ databases">
        <authorList>
            <consortium name="Desulfovibrio sp. FSS-1 genome sequencing consortium"/>
            <person name="Shimoshige H."/>
            <person name="Kobayashi H."/>
            <person name="Maekawa T."/>
        </authorList>
    </citation>
    <scope>NUCLEOTIDE SEQUENCE [LARGE SCALE GENOMIC DNA]</scope>
    <source>
        <strain evidence="4 5">SIID29052-01</strain>
    </source>
</reference>
<dbReference type="PANTHER" id="PTHR35936">
    <property type="entry name" value="MEMBRANE-BOUND LYTIC MUREIN TRANSGLYCOSYLASE F"/>
    <property type="match status" value="1"/>
</dbReference>
<accession>A0A6V8LWP7</accession>
<organism evidence="4 5">
    <name type="scientific">Fundidesulfovibrio magnetotacticus</name>
    <dbReference type="NCBI Taxonomy" id="2730080"/>
    <lineage>
        <taxon>Bacteria</taxon>
        <taxon>Pseudomonadati</taxon>
        <taxon>Thermodesulfobacteriota</taxon>
        <taxon>Desulfovibrionia</taxon>
        <taxon>Desulfovibrionales</taxon>
        <taxon>Desulfovibrionaceae</taxon>
        <taxon>Fundidesulfovibrio</taxon>
    </lineage>
</organism>
<evidence type="ECO:0000313" key="5">
    <source>
        <dbReference type="Proteomes" id="UP000494245"/>
    </source>
</evidence>
<feature type="domain" description="Solute-binding protein family 3/N-terminal" evidence="3">
    <location>
        <begin position="38"/>
        <end position="263"/>
    </location>
</feature>
<reference evidence="4 5" key="2">
    <citation type="submission" date="2020-05" db="EMBL/GenBank/DDBJ databases">
        <title>Draft genome sequence of Desulfovibrio sp. strainFSS-1.</title>
        <authorList>
            <person name="Shimoshige H."/>
            <person name="Kobayashi H."/>
            <person name="Maekawa T."/>
        </authorList>
    </citation>
    <scope>NUCLEOTIDE SEQUENCE [LARGE SCALE GENOMIC DNA]</scope>
    <source>
        <strain evidence="4 5">SIID29052-01</strain>
    </source>
</reference>
<dbReference type="PANTHER" id="PTHR35936:SF17">
    <property type="entry name" value="ARGININE-BINDING EXTRACELLULAR PROTEIN ARTP"/>
    <property type="match status" value="1"/>
</dbReference>
<dbReference type="Proteomes" id="UP000494245">
    <property type="component" value="Unassembled WGS sequence"/>
</dbReference>
<sequence length="278" mass="29009">MKRFKGSLAAALLAATVGIAWLAVSCDGADPLAPYRAELRVGFANEPPYSFRNAAGDVRGEAPEAVKFAASSLGLGNIRWVIMDFGALLGELEAGRIDVIAAGMFITPQRAARVRFSRATVVVGQGLLVPAGNPLGLHSYEDVVRSGKARAAVLNGAVEEEMLARLGLAPARRYPVNEVGAALAALRHGLADCLALSGPTVRYLAGNSEGRFDPADPFAQPSLQGFGPGRCALAFRKSDKYLADAFDEALAAYVGSQEHLARIQPLGVTVVNLPVGGG</sequence>
<keyword evidence="5" id="KW-1185">Reference proteome</keyword>
<evidence type="ECO:0000313" key="4">
    <source>
        <dbReference type="EMBL" id="GFK94087.1"/>
    </source>
</evidence>
<dbReference type="RefSeq" id="WP_173083832.1">
    <property type="nucleotide sequence ID" value="NZ_BLTE01000008.1"/>
</dbReference>
<gene>
    <name evidence="4" type="primary">yxeM_1</name>
    <name evidence="4" type="ORF">NNJEOMEG_01926</name>
</gene>
<dbReference type="SUPFAM" id="SSF53850">
    <property type="entry name" value="Periplasmic binding protein-like II"/>
    <property type="match status" value="1"/>
</dbReference>
<keyword evidence="1 2" id="KW-0732">Signal</keyword>
<evidence type="ECO:0000259" key="3">
    <source>
        <dbReference type="SMART" id="SM00062"/>
    </source>
</evidence>
<feature type="signal peptide" evidence="2">
    <location>
        <begin position="1"/>
        <end position="22"/>
    </location>
</feature>
<dbReference type="InterPro" id="IPR001638">
    <property type="entry name" value="Solute-binding_3/MltF_N"/>
</dbReference>
<dbReference type="Gene3D" id="3.40.190.10">
    <property type="entry name" value="Periplasmic binding protein-like II"/>
    <property type="match status" value="2"/>
</dbReference>
<proteinExistence type="predicted"/>
<dbReference type="PROSITE" id="PS51257">
    <property type="entry name" value="PROKAR_LIPOPROTEIN"/>
    <property type="match status" value="1"/>
</dbReference>
<evidence type="ECO:0000256" key="2">
    <source>
        <dbReference type="SAM" id="SignalP"/>
    </source>
</evidence>
<comment type="caution">
    <text evidence="4">The sequence shown here is derived from an EMBL/GenBank/DDBJ whole genome shotgun (WGS) entry which is preliminary data.</text>
</comment>
<dbReference type="SMART" id="SM00062">
    <property type="entry name" value="PBPb"/>
    <property type="match status" value="1"/>
</dbReference>
<dbReference type="AlphaFoldDB" id="A0A6V8LWP7"/>
<dbReference type="Pfam" id="PF00497">
    <property type="entry name" value="SBP_bac_3"/>
    <property type="match status" value="1"/>
</dbReference>
<feature type="chain" id="PRO_5028970095" evidence="2">
    <location>
        <begin position="23"/>
        <end position="278"/>
    </location>
</feature>
<evidence type="ECO:0000256" key="1">
    <source>
        <dbReference type="ARBA" id="ARBA00022729"/>
    </source>
</evidence>
<name>A0A6V8LWP7_9BACT</name>
<dbReference type="EMBL" id="BLTE01000008">
    <property type="protein sequence ID" value="GFK94087.1"/>
    <property type="molecule type" value="Genomic_DNA"/>
</dbReference>
<protein>
    <submittedName>
        <fullName evidence="4">Putative amino-acid-binding protein YxeM</fullName>
    </submittedName>
</protein>